<reference evidence="1" key="1">
    <citation type="submission" date="2020-08" db="EMBL/GenBank/DDBJ databases">
        <title>Multicomponent nature underlies the extraordinary mechanical properties of spider dragline silk.</title>
        <authorList>
            <person name="Kono N."/>
            <person name="Nakamura H."/>
            <person name="Mori M."/>
            <person name="Yoshida Y."/>
            <person name="Ohtoshi R."/>
            <person name="Malay A.D."/>
            <person name="Moran D.A.P."/>
            <person name="Tomita M."/>
            <person name="Numata K."/>
            <person name="Arakawa K."/>
        </authorList>
    </citation>
    <scope>NUCLEOTIDE SEQUENCE</scope>
</reference>
<dbReference type="AlphaFoldDB" id="A0A8X6UTH1"/>
<dbReference type="EMBL" id="BMAW01035863">
    <property type="protein sequence ID" value="GFU41547.1"/>
    <property type="molecule type" value="Genomic_DNA"/>
</dbReference>
<protein>
    <submittedName>
        <fullName evidence="1">Uncharacterized protein</fullName>
    </submittedName>
</protein>
<sequence>MVIDSKTGSILSCQSIYCAYATDDSMNCFLRAKERKNYISSTKHDFQRSYVMRSKTSLFNRIKTGNIKPYMN</sequence>
<comment type="caution">
    <text evidence="1">The sequence shown here is derived from an EMBL/GenBank/DDBJ whole genome shotgun (WGS) entry which is preliminary data.</text>
</comment>
<organism evidence="1 2">
    <name type="scientific">Nephila pilipes</name>
    <name type="common">Giant wood spider</name>
    <name type="synonym">Nephila maculata</name>
    <dbReference type="NCBI Taxonomy" id="299642"/>
    <lineage>
        <taxon>Eukaryota</taxon>
        <taxon>Metazoa</taxon>
        <taxon>Ecdysozoa</taxon>
        <taxon>Arthropoda</taxon>
        <taxon>Chelicerata</taxon>
        <taxon>Arachnida</taxon>
        <taxon>Araneae</taxon>
        <taxon>Araneomorphae</taxon>
        <taxon>Entelegynae</taxon>
        <taxon>Araneoidea</taxon>
        <taxon>Nephilidae</taxon>
        <taxon>Nephila</taxon>
    </lineage>
</organism>
<evidence type="ECO:0000313" key="1">
    <source>
        <dbReference type="EMBL" id="GFU41547.1"/>
    </source>
</evidence>
<gene>
    <name evidence="1" type="ORF">NPIL_322751</name>
</gene>
<dbReference type="Proteomes" id="UP000887013">
    <property type="component" value="Unassembled WGS sequence"/>
</dbReference>
<accession>A0A8X6UTH1</accession>
<keyword evidence="2" id="KW-1185">Reference proteome</keyword>
<proteinExistence type="predicted"/>
<evidence type="ECO:0000313" key="2">
    <source>
        <dbReference type="Proteomes" id="UP000887013"/>
    </source>
</evidence>
<name>A0A8X6UTH1_NEPPI</name>